<dbReference type="Proteomes" id="UP000198804">
    <property type="component" value="Unassembled WGS sequence"/>
</dbReference>
<reference evidence="4" key="1">
    <citation type="submission" date="2016-10" db="EMBL/GenBank/DDBJ databases">
        <authorList>
            <person name="Varghese N."/>
            <person name="Submissions S."/>
        </authorList>
    </citation>
    <scope>NUCLEOTIDE SEQUENCE [LARGE SCALE GENOMIC DNA]</scope>
    <source>
        <strain evidence="4">CGMCC 1.6474</strain>
    </source>
</reference>
<sequence length="139" mass="15000">MSQSIERNDFVPHTRITVTLLTRTARSGHATAGLPTRLVLSFLAGLMSLLVVLGLPADASFADSPLNEIAFEQRTDREAETGQRLDRAALDLDESETHWRLGPVVAEPVPDAAGACGRPRSDVLPSGTDHPLLERPPRA</sequence>
<dbReference type="RefSeq" id="WP_091945473.1">
    <property type="nucleotide sequence ID" value="NZ_FOSV01000007.1"/>
</dbReference>
<dbReference type="EMBL" id="FOSV01000007">
    <property type="protein sequence ID" value="SFL01146.1"/>
    <property type="molecule type" value="Genomic_DNA"/>
</dbReference>
<dbReference type="STRING" id="414703.SAMN04488125_107111"/>
<evidence type="ECO:0000256" key="2">
    <source>
        <dbReference type="SAM" id="Phobius"/>
    </source>
</evidence>
<evidence type="ECO:0000313" key="4">
    <source>
        <dbReference type="Proteomes" id="UP000198804"/>
    </source>
</evidence>
<dbReference type="OrthoDB" id="8019782at2"/>
<organism evidence="3 4">
    <name type="scientific">Methylorubrum salsuginis</name>
    <dbReference type="NCBI Taxonomy" id="414703"/>
    <lineage>
        <taxon>Bacteria</taxon>
        <taxon>Pseudomonadati</taxon>
        <taxon>Pseudomonadota</taxon>
        <taxon>Alphaproteobacteria</taxon>
        <taxon>Hyphomicrobiales</taxon>
        <taxon>Methylobacteriaceae</taxon>
        <taxon>Methylorubrum</taxon>
    </lineage>
</organism>
<dbReference type="AlphaFoldDB" id="A0A1I4E9W2"/>
<proteinExistence type="predicted"/>
<protein>
    <submittedName>
        <fullName evidence="3">Uncharacterized protein</fullName>
    </submittedName>
</protein>
<gene>
    <name evidence="3" type="ORF">SAMN04488125_107111</name>
</gene>
<keyword evidence="2" id="KW-0472">Membrane</keyword>
<keyword evidence="2" id="KW-1133">Transmembrane helix</keyword>
<keyword evidence="2" id="KW-0812">Transmembrane</keyword>
<feature type="region of interest" description="Disordered" evidence="1">
    <location>
        <begin position="110"/>
        <end position="139"/>
    </location>
</feature>
<feature type="transmembrane region" description="Helical" evidence="2">
    <location>
        <begin position="38"/>
        <end position="57"/>
    </location>
</feature>
<evidence type="ECO:0000256" key="1">
    <source>
        <dbReference type="SAM" id="MobiDB-lite"/>
    </source>
</evidence>
<keyword evidence="4" id="KW-1185">Reference proteome</keyword>
<name>A0A1I4E9W2_9HYPH</name>
<accession>A0A1I4E9W2</accession>
<evidence type="ECO:0000313" key="3">
    <source>
        <dbReference type="EMBL" id="SFL01146.1"/>
    </source>
</evidence>